<dbReference type="Pfam" id="PF04278">
    <property type="entry name" value="Tic22"/>
    <property type="match status" value="1"/>
</dbReference>
<keyword evidence="3" id="KW-1185">Reference proteome</keyword>
<dbReference type="Proteomes" id="UP001442494">
    <property type="component" value="Unassembled WGS sequence"/>
</dbReference>
<dbReference type="EMBL" id="JAMPKK010000008">
    <property type="protein sequence ID" value="MEP0863923.1"/>
    <property type="molecule type" value="Genomic_DNA"/>
</dbReference>
<dbReference type="RefSeq" id="WP_190417619.1">
    <property type="nucleotide sequence ID" value="NZ_JAMPKK010000008.1"/>
</dbReference>
<dbReference type="InterPro" id="IPR007378">
    <property type="entry name" value="Tic22-like"/>
</dbReference>
<organism evidence="2 3">
    <name type="scientific">Funiculus sociatus GB2-A5</name>
    <dbReference type="NCBI Taxonomy" id="2933946"/>
    <lineage>
        <taxon>Bacteria</taxon>
        <taxon>Bacillati</taxon>
        <taxon>Cyanobacteriota</taxon>
        <taxon>Cyanophyceae</taxon>
        <taxon>Coleofasciculales</taxon>
        <taxon>Coleofasciculaceae</taxon>
        <taxon>Funiculus</taxon>
    </lineage>
</organism>
<protein>
    <recommendedName>
        <fullName evidence="4">Tic22 family protein</fullName>
    </recommendedName>
</protein>
<proteinExistence type="predicted"/>
<gene>
    <name evidence="2" type="ORF">NDI37_05525</name>
</gene>
<evidence type="ECO:0000313" key="3">
    <source>
        <dbReference type="Proteomes" id="UP001442494"/>
    </source>
</evidence>
<evidence type="ECO:0000313" key="2">
    <source>
        <dbReference type="EMBL" id="MEP0863923.1"/>
    </source>
</evidence>
<accession>A0ABV0JKF4</accession>
<feature type="region of interest" description="Disordered" evidence="1">
    <location>
        <begin position="248"/>
        <end position="274"/>
    </location>
</feature>
<dbReference type="Gene3D" id="3.40.1350.100">
    <property type="match status" value="1"/>
</dbReference>
<sequence length="274" mass="30242">MKSLVRLGATLGLVGGILLGGLPAMENLRAIALPEDQVVKKLAEVPVFTLTNAQGDFVVRSIKNENQTVSQVGFFVSKQDAQKFLDDRLKKENPQLANTMKVVAVSLGDFYTMAQASKKKPDGTVFTLVPAQQQVELARTLLTQSGQQGQQFNGIPLFVPKFKKDNNYLTIPLGNERFIPFYFDKQQAVALIDRFKQAVPAEAANTEIQVVDLQSVIQTLLTSNDPGLSKIVLYPSQESIQFIRTLQPAAGQNQAQPARPQQQQPATRPQQPRR</sequence>
<dbReference type="PANTHER" id="PTHR33926">
    <property type="entry name" value="PROTEIN TIC 22, CHLOROPLASTIC"/>
    <property type="match status" value="1"/>
</dbReference>
<name>A0ABV0JKF4_9CYAN</name>
<comment type="caution">
    <text evidence="2">The sequence shown here is derived from an EMBL/GenBank/DDBJ whole genome shotgun (WGS) entry which is preliminary data.</text>
</comment>
<evidence type="ECO:0008006" key="4">
    <source>
        <dbReference type="Google" id="ProtNLM"/>
    </source>
</evidence>
<evidence type="ECO:0000256" key="1">
    <source>
        <dbReference type="SAM" id="MobiDB-lite"/>
    </source>
</evidence>
<reference evidence="2 3" key="1">
    <citation type="submission" date="2022-04" db="EMBL/GenBank/DDBJ databases">
        <title>Positive selection, recombination, and allopatry shape intraspecific diversity of widespread and dominant cyanobacteria.</title>
        <authorList>
            <person name="Wei J."/>
            <person name="Shu W."/>
            <person name="Hu C."/>
        </authorList>
    </citation>
    <scope>NUCLEOTIDE SEQUENCE [LARGE SCALE GENOMIC DNA]</scope>
    <source>
        <strain evidence="2 3">GB2-A5</strain>
    </source>
</reference>
<dbReference type="PANTHER" id="PTHR33926:SF4">
    <property type="entry name" value="PROTEIN TIC 22, CHLOROPLASTIC"/>
    <property type="match status" value="1"/>
</dbReference>